<name>A0A2M8H573_9GAMM</name>
<keyword evidence="2" id="KW-1185">Reference proteome</keyword>
<dbReference type="AlphaFoldDB" id="A0A2M8H573"/>
<proteinExistence type="predicted"/>
<comment type="caution">
    <text evidence="1">The sequence shown here is derived from an EMBL/GenBank/DDBJ whole genome shotgun (WGS) entry which is preliminary data.</text>
</comment>
<evidence type="ECO:0000313" key="1">
    <source>
        <dbReference type="EMBL" id="PJC91714.1"/>
    </source>
</evidence>
<protein>
    <submittedName>
        <fullName evidence="1">Uncharacterized protein</fullName>
    </submittedName>
</protein>
<evidence type="ECO:0000313" key="2">
    <source>
        <dbReference type="Proteomes" id="UP000232060"/>
    </source>
</evidence>
<dbReference type="Proteomes" id="UP000232060">
    <property type="component" value="Unassembled WGS sequence"/>
</dbReference>
<dbReference type="EMBL" id="PGCP01000036">
    <property type="protein sequence ID" value="PJC91714.1"/>
    <property type="molecule type" value="Genomic_DNA"/>
</dbReference>
<accession>A0A2M8H573</accession>
<reference evidence="1 2" key="1">
    <citation type="submission" date="2017-11" db="EMBL/GenBank/DDBJ databases">
        <title>Draft genome sequence of environmental isolate Aeromonas lusitania sp. nov. MDC 2473.</title>
        <authorList>
            <person name="Colston S.M."/>
            <person name="Navarro A."/>
            <person name="Martinez-Murcia A.J."/>
            <person name="Graf J."/>
        </authorList>
    </citation>
    <scope>NUCLEOTIDE SEQUENCE [LARGE SCALE GENOMIC DNA]</scope>
    <source>
        <strain evidence="1 2">MDC 2473</strain>
    </source>
</reference>
<sequence length="69" mass="7487">MVARFVMAIAVQLAHALCAGRRSAPFSPRGRRDGDEGDILTLQKKRGKKRGAVMAPLFAMAYLAARLSD</sequence>
<organism evidence="1 2">
    <name type="scientific">Aeromonas lusitana</name>
    <dbReference type="NCBI Taxonomy" id="931529"/>
    <lineage>
        <taxon>Bacteria</taxon>
        <taxon>Pseudomonadati</taxon>
        <taxon>Pseudomonadota</taxon>
        <taxon>Gammaproteobacteria</taxon>
        <taxon>Aeromonadales</taxon>
        <taxon>Aeromonadaceae</taxon>
        <taxon>Aeromonas</taxon>
    </lineage>
</organism>
<gene>
    <name evidence="1" type="ORF">CUC44_17600</name>
</gene>